<dbReference type="InterPro" id="IPR038261">
    <property type="entry name" value="GPP34-like_sf"/>
</dbReference>
<accession>A0A919MT48</accession>
<comment type="caution">
    <text evidence="5">The sequence shown here is derived from an EMBL/GenBank/DDBJ whole genome shotgun (WGS) entry which is preliminary data.</text>
</comment>
<organism evidence="5 6">
    <name type="scientific">Paractinoplanes rishiriensis</name>
    <dbReference type="NCBI Taxonomy" id="1050105"/>
    <lineage>
        <taxon>Bacteria</taxon>
        <taxon>Bacillati</taxon>
        <taxon>Actinomycetota</taxon>
        <taxon>Actinomycetes</taxon>
        <taxon>Micromonosporales</taxon>
        <taxon>Micromonosporaceae</taxon>
        <taxon>Paractinoplanes</taxon>
    </lineage>
</organism>
<dbReference type="Proteomes" id="UP000636960">
    <property type="component" value="Unassembled WGS sequence"/>
</dbReference>
<evidence type="ECO:0000256" key="2">
    <source>
        <dbReference type="ARBA" id="ARBA00023034"/>
    </source>
</evidence>
<dbReference type="AlphaFoldDB" id="A0A919MT48"/>
<reference evidence="5" key="1">
    <citation type="submission" date="2021-01" db="EMBL/GenBank/DDBJ databases">
        <title>Whole genome shotgun sequence of Actinoplanes rishiriensis NBRC 108556.</title>
        <authorList>
            <person name="Komaki H."/>
            <person name="Tamura T."/>
        </authorList>
    </citation>
    <scope>NUCLEOTIDE SEQUENCE</scope>
    <source>
        <strain evidence="5">NBRC 108556</strain>
    </source>
</reference>
<keyword evidence="6" id="KW-1185">Reference proteome</keyword>
<dbReference type="EMBL" id="BOMV01000007">
    <property type="protein sequence ID" value="GIE93879.1"/>
    <property type="molecule type" value="Genomic_DNA"/>
</dbReference>
<protein>
    <submittedName>
        <fullName evidence="5">Uncharacterized protein</fullName>
    </submittedName>
</protein>
<evidence type="ECO:0000256" key="4">
    <source>
        <dbReference type="ARBA" id="ARBA00023136"/>
    </source>
</evidence>
<dbReference type="Pfam" id="PF05719">
    <property type="entry name" value="GPP34"/>
    <property type="match status" value="1"/>
</dbReference>
<evidence type="ECO:0000313" key="5">
    <source>
        <dbReference type="EMBL" id="GIE93879.1"/>
    </source>
</evidence>
<dbReference type="Gene3D" id="1.10.3630.10">
    <property type="entry name" value="yeast vps74-n-term truncation variant domain like"/>
    <property type="match status" value="1"/>
</dbReference>
<dbReference type="InterPro" id="IPR008628">
    <property type="entry name" value="GPP34-like"/>
</dbReference>
<evidence type="ECO:0000313" key="6">
    <source>
        <dbReference type="Proteomes" id="UP000636960"/>
    </source>
</evidence>
<dbReference type="GO" id="GO:0005737">
    <property type="term" value="C:cytoplasm"/>
    <property type="evidence" value="ECO:0007669"/>
    <property type="project" value="UniProtKB-ARBA"/>
</dbReference>
<sequence>MRPGITGVRDQLWLLAHDERYTPLRLMIDVRALNIGLVAATLTDLLLADRIHIAAGRIYITDESRELVPDPVGAAIQIAIGAAHAPLLTSVLRGARADWYGDEPNPYQEVYQRTRAVLIAAGHLREERRRLRSSCYHLRNQELISTIRGRLNHRLVYLDRPADATTDCLCALILSLRLHGSLMTPYDAAEIEHILSGITNSIPLRAGKESPLLAVPDLAQAVSDTIGDLATAPF</sequence>
<gene>
    <name evidence="5" type="ORF">Ari01nite_13440</name>
</gene>
<proteinExistence type="predicted"/>
<evidence type="ECO:0000256" key="1">
    <source>
        <dbReference type="ARBA" id="ARBA00004255"/>
    </source>
</evidence>
<dbReference type="GO" id="GO:0012505">
    <property type="term" value="C:endomembrane system"/>
    <property type="evidence" value="ECO:0007669"/>
    <property type="project" value="UniProtKB-ARBA"/>
</dbReference>
<keyword evidence="3" id="KW-0446">Lipid-binding</keyword>
<comment type="subcellular location">
    <subcellularLocation>
        <location evidence="1">Golgi apparatus membrane</location>
        <topology evidence="1">Peripheral membrane protein</topology>
        <orientation evidence="1">Cytoplasmic side</orientation>
    </subcellularLocation>
</comment>
<keyword evidence="4" id="KW-0472">Membrane</keyword>
<keyword evidence="2" id="KW-0333">Golgi apparatus</keyword>
<name>A0A919MT48_9ACTN</name>
<evidence type="ECO:0000256" key="3">
    <source>
        <dbReference type="ARBA" id="ARBA00023121"/>
    </source>
</evidence>
<dbReference type="GO" id="GO:0070273">
    <property type="term" value="F:phosphatidylinositol-4-phosphate binding"/>
    <property type="evidence" value="ECO:0007669"/>
    <property type="project" value="InterPro"/>
</dbReference>
<dbReference type="RefSeq" id="WP_203780162.1">
    <property type="nucleotide sequence ID" value="NZ_BOMV01000007.1"/>
</dbReference>